<reference evidence="4 5" key="1">
    <citation type="submission" date="2019-08" db="EMBL/GenBank/DDBJ databases">
        <title>Whole genome sequencing of chitin degrading bacteria Chitinophaga pinensis YS16.</title>
        <authorList>
            <person name="Singh R.P."/>
            <person name="Manchanda G."/>
            <person name="Maurya I.K."/>
            <person name="Joshi N.K."/>
            <person name="Srivastava A.K."/>
        </authorList>
    </citation>
    <scope>NUCLEOTIDE SEQUENCE [LARGE SCALE GENOMIC DNA]</scope>
    <source>
        <strain evidence="4 5">YS-16</strain>
    </source>
</reference>
<dbReference type="Pfam" id="PF00561">
    <property type="entry name" value="Abhydrolase_1"/>
    <property type="match status" value="1"/>
</dbReference>
<dbReference type="SUPFAM" id="SSF53474">
    <property type="entry name" value="alpha/beta-Hydrolases"/>
    <property type="match status" value="1"/>
</dbReference>
<feature type="domain" description="AB hydrolase-1" evidence="3">
    <location>
        <begin position="24"/>
        <end position="258"/>
    </location>
</feature>
<evidence type="ECO:0000313" key="5">
    <source>
        <dbReference type="Proteomes" id="UP000318815"/>
    </source>
</evidence>
<dbReference type="Gene3D" id="3.40.50.1820">
    <property type="entry name" value="alpha/beta hydrolase"/>
    <property type="match status" value="1"/>
</dbReference>
<dbReference type="OrthoDB" id="9780932at2"/>
<name>A0A5C6LMR6_9BACT</name>
<dbReference type="Proteomes" id="UP000318815">
    <property type="component" value="Unassembled WGS sequence"/>
</dbReference>
<dbReference type="FunFam" id="3.40.50.1820:FF:000042">
    <property type="entry name" value="probable strigolactone esterase DAD2"/>
    <property type="match status" value="1"/>
</dbReference>
<accession>A0A5C6LMR6</accession>
<dbReference type="InterPro" id="IPR000073">
    <property type="entry name" value="AB_hydrolase_1"/>
</dbReference>
<dbReference type="GO" id="GO:0016787">
    <property type="term" value="F:hydrolase activity"/>
    <property type="evidence" value="ECO:0007669"/>
    <property type="project" value="UniProtKB-KW"/>
</dbReference>
<sequence>MSSTASVTQKNNIHICGNRNAAQTIIFGHGFGSDQTAFDPLVKAFEQDYKIVLFDNVGGGKADIEAFHPSRYSNMQGYVTDLSDIIKSLQLSHIIYVGHSVNGMIGLLTAIKYPDCFDKLILLGSSPRYLNDPASGYTGGFDMEALNGLYNAMSTNYYAWASGFSALVMRNADRPHLAEAFAASLSVIRPDIALSVAKAIFEMDHREDLAKCSVPSLIVQTTDDVAVPLVVGDYLAQHIPGSKKVNVSATGHFPHVVAPLEVISAIRNFI</sequence>
<keyword evidence="2 4" id="KW-0378">Hydrolase</keyword>
<evidence type="ECO:0000313" key="4">
    <source>
        <dbReference type="EMBL" id="TWV98043.1"/>
    </source>
</evidence>
<dbReference type="PANTHER" id="PTHR43039">
    <property type="entry name" value="ESTERASE-RELATED"/>
    <property type="match status" value="1"/>
</dbReference>
<gene>
    <name evidence="4" type="ORF">FEF09_20965</name>
</gene>
<organism evidence="4 5">
    <name type="scientific">Chitinophaga pinensis</name>
    <dbReference type="NCBI Taxonomy" id="79329"/>
    <lineage>
        <taxon>Bacteria</taxon>
        <taxon>Pseudomonadati</taxon>
        <taxon>Bacteroidota</taxon>
        <taxon>Chitinophagia</taxon>
        <taxon>Chitinophagales</taxon>
        <taxon>Chitinophagaceae</taxon>
        <taxon>Chitinophaga</taxon>
    </lineage>
</organism>
<dbReference type="AlphaFoldDB" id="A0A5C6LMR6"/>
<proteinExistence type="inferred from homology"/>
<evidence type="ECO:0000259" key="3">
    <source>
        <dbReference type="Pfam" id="PF00561"/>
    </source>
</evidence>
<protein>
    <submittedName>
        <fullName evidence="4">Alpha/beta hydrolase</fullName>
    </submittedName>
</protein>
<dbReference type="InterPro" id="IPR029058">
    <property type="entry name" value="AB_hydrolase_fold"/>
</dbReference>
<dbReference type="EMBL" id="VOHS01000026">
    <property type="protein sequence ID" value="TWV98043.1"/>
    <property type="molecule type" value="Genomic_DNA"/>
</dbReference>
<evidence type="ECO:0000256" key="2">
    <source>
        <dbReference type="ARBA" id="ARBA00022801"/>
    </source>
</evidence>
<comment type="similarity">
    <text evidence="1">Belongs to the AB hydrolase superfamily.</text>
</comment>
<dbReference type="RefSeq" id="WP_146306919.1">
    <property type="nucleotide sequence ID" value="NZ_VOHS01000026.1"/>
</dbReference>
<comment type="caution">
    <text evidence="4">The sequence shown here is derived from an EMBL/GenBank/DDBJ whole genome shotgun (WGS) entry which is preliminary data.</text>
</comment>
<evidence type="ECO:0000256" key="1">
    <source>
        <dbReference type="ARBA" id="ARBA00008645"/>
    </source>
</evidence>
<dbReference type="PRINTS" id="PR00111">
    <property type="entry name" value="ABHYDROLASE"/>
</dbReference>
<keyword evidence="5" id="KW-1185">Reference proteome</keyword>